<keyword evidence="2" id="KW-1185">Reference proteome</keyword>
<sequence length="70" mass="8103">SLDTPLDVLFGNRKIQFVKDVDDNRILLSAIQSALKLLYNRKQQIEKNEESDKKKDAGKDEKEIAKKDEK</sequence>
<dbReference type="EMBL" id="CAJVQC010000689">
    <property type="protein sequence ID" value="CAG8477782.1"/>
    <property type="molecule type" value="Genomic_DNA"/>
</dbReference>
<evidence type="ECO:0000313" key="2">
    <source>
        <dbReference type="Proteomes" id="UP000789920"/>
    </source>
</evidence>
<comment type="caution">
    <text evidence="1">The sequence shown here is derived from an EMBL/GenBank/DDBJ whole genome shotgun (WGS) entry which is preliminary data.</text>
</comment>
<organism evidence="1 2">
    <name type="scientific">Racocetra persica</name>
    <dbReference type="NCBI Taxonomy" id="160502"/>
    <lineage>
        <taxon>Eukaryota</taxon>
        <taxon>Fungi</taxon>
        <taxon>Fungi incertae sedis</taxon>
        <taxon>Mucoromycota</taxon>
        <taxon>Glomeromycotina</taxon>
        <taxon>Glomeromycetes</taxon>
        <taxon>Diversisporales</taxon>
        <taxon>Gigasporaceae</taxon>
        <taxon>Racocetra</taxon>
    </lineage>
</organism>
<proteinExistence type="predicted"/>
<name>A0ACA9KKX0_9GLOM</name>
<reference evidence="1" key="1">
    <citation type="submission" date="2021-06" db="EMBL/GenBank/DDBJ databases">
        <authorList>
            <person name="Kallberg Y."/>
            <person name="Tangrot J."/>
            <person name="Rosling A."/>
        </authorList>
    </citation>
    <scope>NUCLEOTIDE SEQUENCE</scope>
    <source>
        <strain evidence="1">MA461A</strain>
    </source>
</reference>
<dbReference type="Proteomes" id="UP000789920">
    <property type="component" value="Unassembled WGS sequence"/>
</dbReference>
<protein>
    <submittedName>
        <fullName evidence="1">18086_t:CDS:1</fullName>
    </submittedName>
</protein>
<gene>
    <name evidence="1" type="ORF">RPERSI_LOCUS849</name>
</gene>
<evidence type="ECO:0000313" key="1">
    <source>
        <dbReference type="EMBL" id="CAG8477782.1"/>
    </source>
</evidence>
<feature type="non-terminal residue" evidence="1">
    <location>
        <position position="1"/>
    </location>
</feature>
<accession>A0ACA9KKX0</accession>